<sequence>MSQQVQKNGVILAKPMFVTFDAYGTLYTPKKPIHELYCSFAIEHGIIPESSDIQVYEQRFLSAFKNNFSKYPNYGKNVVGPIRLPQLDDWWDLVIRDTFDLSHGGEVASTTYTFVQDLLADFKSTKVYDSFDDVVPLLDWLRHHHIPMGVASNTDRNAIDVLNLFGFLKWFSPENIFLSYDMDVLKPDKLFFDKIRQAATPDEVAPSSCWHIGDELSKDFTAAYNAGWSSILVDRQNKHGFFGSQMGKLRSRIVNDRQVVVRDLKEVSNVFGATE</sequence>
<gene>
    <name evidence="1" type="ORF">BABINDRAFT_39774</name>
</gene>
<dbReference type="InterPro" id="IPR044924">
    <property type="entry name" value="HAD-SF_hydro_IA_REG-2-like_cap"/>
</dbReference>
<dbReference type="Gene3D" id="3.40.50.1000">
    <property type="entry name" value="HAD superfamily/HAD-like"/>
    <property type="match status" value="1"/>
</dbReference>
<dbReference type="PANTHER" id="PTHR46191:SF2">
    <property type="entry name" value="HALOACID DEHALOGENASE-LIKE HYDROLASE DOMAIN-CONTAINING PROTEIN 3"/>
    <property type="match status" value="1"/>
</dbReference>
<dbReference type="SFLD" id="SFLDG01129">
    <property type="entry name" value="C1.5:_HAD__Beta-PGM__Phosphata"/>
    <property type="match status" value="1"/>
</dbReference>
<dbReference type="InterPro" id="IPR051828">
    <property type="entry name" value="HAD-like_hydrolase_domain"/>
</dbReference>
<dbReference type="AlphaFoldDB" id="A0A1E3QKN2"/>
<dbReference type="EMBL" id="KV454436">
    <property type="protein sequence ID" value="ODQ78243.1"/>
    <property type="molecule type" value="Genomic_DNA"/>
</dbReference>
<reference evidence="2" key="1">
    <citation type="submission" date="2016-05" db="EMBL/GenBank/DDBJ databases">
        <title>Comparative genomics of biotechnologically important yeasts.</title>
        <authorList>
            <consortium name="DOE Joint Genome Institute"/>
            <person name="Riley R."/>
            <person name="Haridas S."/>
            <person name="Wolfe K.H."/>
            <person name="Lopes M.R."/>
            <person name="Hittinger C.T."/>
            <person name="Goker M."/>
            <person name="Salamov A."/>
            <person name="Wisecaver J."/>
            <person name="Long T.M."/>
            <person name="Aerts A.L."/>
            <person name="Barry K."/>
            <person name="Choi C."/>
            <person name="Clum A."/>
            <person name="Coughlan A.Y."/>
            <person name="Deshpande S."/>
            <person name="Douglass A.P."/>
            <person name="Hanson S.J."/>
            <person name="Klenk H.-P."/>
            <person name="Labutti K."/>
            <person name="Lapidus A."/>
            <person name="Lindquist E."/>
            <person name="Lipzen A."/>
            <person name="Meier-Kolthoff J.P."/>
            <person name="Ohm R.A."/>
            <person name="Otillar R.P."/>
            <person name="Pangilinan J."/>
            <person name="Peng Y."/>
            <person name="Rokas A."/>
            <person name="Rosa C.A."/>
            <person name="Scheuner C."/>
            <person name="Sibirny A.A."/>
            <person name="Slot J.C."/>
            <person name="Stielow J.B."/>
            <person name="Sun H."/>
            <person name="Kurtzman C.P."/>
            <person name="Blackwell M."/>
            <person name="Grigoriev I.V."/>
            <person name="Jeffries T.W."/>
        </authorList>
    </citation>
    <scope>NUCLEOTIDE SEQUENCE [LARGE SCALE GENOMIC DNA]</scope>
    <source>
        <strain evidence="2">NRRL Y-12698</strain>
    </source>
</reference>
<dbReference type="InterPro" id="IPR036412">
    <property type="entry name" value="HAD-like_sf"/>
</dbReference>
<keyword evidence="2" id="KW-1185">Reference proteome</keyword>
<evidence type="ECO:0000313" key="2">
    <source>
        <dbReference type="Proteomes" id="UP000094336"/>
    </source>
</evidence>
<dbReference type="GO" id="GO:0005634">
    <property type="term" value="C:nucleus"/>
    <property type="evidence" value="ECO:0007669"/>
    <property type="project" value="TreeGrafter"/>
</dbReference>
<dbReference type="InterPro" id="IPR023214">
    <property type="entry name" value="HAD_sf"/>
</dbReference>
<dbReference type="RefSeq" id="XP_018983571.1">
    <property type="nucleotide sequence ID" value="XM_019131943.1"/>
</dbReference>
<dbReference type="OrthoDB" id="444127at2759"/>
<proteinExistence type="predicted"/>
<name>A0A1E3QKN2_9ASCO</name>
<organism evidence="1 2">
    <name type="scientific">Babjeviella inositovora NRRL Y-12698</name>
    <dbReference type="NCBI Taxonomy" id="984486"/>
    <lineage>
        <taxon>Eukaryota</taxon>
        <taxon>Fungi</taxon>
        <taxon>Dikarya</taxon>
        <taxon>Ascomycota</taxon>
        <taxon>Saccharomycotina</taxon>
        <taxon>Pichiomycetes</taxon>
        <taxon>Serinales incertae sedis</taxon>
        <taxon>Babjeviella</taxon>
    </lineage>
</organism>
<dbReference type="GeneID" id="30149796"/>
<dbReference type="SFLD" id="SFLDS00003">
    <property type="entry name" value="Haloacid_Dehalogenase"/>
    <property type="match status" value="1"/>
</dbReference>
<dbReference type="Gene3D" id="1.10.150.720">
    <property type="entry name" value="Haloacid dehalogenase-like hydrolase"/>
    <property type="match status" value="1"/>
</dbReference>
<dbReference type="SUPFAM" id="SSF56784">
    <property type="entry name" value="HAD-like"/>
    <property type="match status" value="1"/>
</dbReference>
<accession>A0A1E3QKN2</accession>
<evidence type="ECO:0000313" key="1">
    <source>
        <dbReference type="EMBL" id="ODQ78243.1"/>
    </source>
</evidence>
<dbReference type="PANTHER" id="PTHR46191">
    <property type="match status" value="1"/>
</dbReference>
<protein>
    <submittedName>
        <fullName evidence="1">Uncharacterized protein</fullName>
    </submittedName>
</protein>
<dbReference type="Proteomes" id="UP000094336">
    <property type="component" value="Unassembled WGS sequence"/>
</dbReference>
<dbReference type="Pfam" id="PF00702">
    <property type="entry name" value="Hydrolase"/>
    <property type="match status" value="1"/>
</dbReference>
<dbReference type="STRING" id="984486.A0A1E3QKN2"/>